<protein>
    <submittedName>
        <fullName evidence="1">Uncharacterized protein</fullName>
    </submittedName>
</protein>
<dbReference type="Proteomes" id="UP000078200">
    <property type="component" value="Unassembled WGS sequence"/>
</dbReference>
<name>A0A1A9VTH2_GLOAU</name>
<evidence type="ECO:0000313" key="2">
    <source>
        <dbReference type="Proteomes" id="UP000078200"/>
    </source>
</evidence>
<accession>A0A1A9VTH2</accession>
<keyword evidence="2" id="KW-1185">Reference proteome</keyword>
<sequence>MYYKPFKSKEQKNSVANYLLLSSEKEPNQIGILSENLNQMTIIGFVSFCRQRNKVNKNETMDGLELHNKSSNNKNKISDSSSKKTFVTFRREMIVKEGHKDFFKLILLHRAADLTKVFFPPTNHLQHELILPRSCIENIDDNVVCMWLRDTYKDYQRND</sequence>
<dbReference type="AlphaFoldDB" id="A0A1A9VTH2"/>
<organism evidence="1 2">
    <name type="scientific">Glossina austeni</name>
    <name type="common">Savannah tsetse fly</name>
    <dbReference type="NCBI Taxonomy" id="7395"/>
    <lineage>
        <taxon>Eukaryota</taxon>
        <taxon>Metazoa</taxon>
        <taxon>Ecdysozoa</taxon>
        <taxon>Arthropoda</taxon>
        <taxon>Hexapoda</taxon>
        <taxon>Insecta</taxon>
        <taxon>Pterygota</taxon>
        <taxon>Neoptera</taxon>
        <taxon>Endopterygota</taxon>
        <taxon>Diptera</taxon>
        <taxon>Brachycera</taxon>
        <taxon>Muscomorpha</taxon>
        <taxon>Hippoboscoidea</taxon>
        <taxon>Glossinidae</taxon>
        <taxon>Glossina</taxon>
    </lineage>
</organism>
<evidence type="ECO:0000313" key="1">
    <source>
        <dbReference type="EnsemblMetazoa" id="GAUT046965-PA"/>
    </source>
</evidence>
<dbReference type="VEuPathDB" id="VectorBase:GAUT046965"/>
<dbReference type="EnsemblMetazoa" id="GAUT046965-RA">
    <property type="protein sequence ID" value="GAUT046965-PA"/>
    <property type="gene ID" value="GAUT046965"/>
</dbReference>
<reference evidence="1" key="1">
    <citation type="submission" date="2020-05" db="UniProtKB">
        <authorList>
            <consortium name="EnsemblMetazoa"/>
        </authorList>
    </citation>
    <scope>IDENTIFICATION</scope>
    <source>
        <strain evidence="1">TTRI</strain>
    </source>
</reference>
<proteinExistence type="predicted"/>